<reference evidence="1 2" key="1">
    <citation type="submission" date="2024-01" db="EMBL/GenBank/DDBJ databases">
        <title>Genome assemblies of Stephania.</title>
        <authorList>
            <person name="Yang L."/>
        </authorList>
    </citation>
    <scope>NUCLEOTIDE SEQUENCE [LARGE SCALE GENOMIC DNA]</scope>
    <source>
        <strain evidence="1">YNDBR</strain>
        <tissue evidence="1">Leaf</tissue>
    </source>
</reference>
<protein>
    <submittedName>
        <fullName evidence="1">Uncharacterized protein</fullName>
    </submittedName>
</protein>
<organism evidence="1 2">
    <name type="scientific">Stephania yunnanensis</name>
    <dbReference type="NCBI Taxonomy" id="152371"/>
    <lineage>
        <taxon>Eukaryota</taxon>
        <taxon>Viridiplantae</taxon>
        <taxon>Streptophyta</taxon>
        <taxon>Embryophyta</taxon>
        <taxon>Tracheophyta</taxon>
        <taxon>Spermatophyta</taxon>
        <taxon>Magnoliopsida</taxon>
        <taxon>Ranunculales</taxon>
        <taxon>Menispermaceae</taxon>
        <taxon>Menispermoideae</taxon>
        <taxon>Cissampelideae</taxon>
        <taxon>Stephania</taxon>
    </lineage>
</organism>
<gene>
    <name evidence="1" type="ORF">Syun_001057</name>
</gene>
<evidence type="ECO:0000313" key="2">
    <source>
        <dbReference type="Proteomes" id="UP001420932"/>
    </source>
</evidence>
<dbReference type="Proteomes" id="UP001420932">
    <property type="component" value="Unassembled WGS sequence"/>
</dbReference>
<name>A0AAP0LET5_9MAGN</name>
<sequence length="90" mass="10023">MDRLILPRSFHYQCLDLHPTSSKAPCGLPMNFLNINKQAHYIKQLIIGSIDYKLITQITSSLLLIIPAKGLVSGLLKNVKILLVCGHNVN</sequence>
<accession>A0AAP0LET5</accession>
<keyword evidence="2" id="KW-1185">Reference proteome</keyword>
<dbReference type="AlphaFoldDB" id="A0AAP0LET5"/>
<proteinExistence type="predicted"/>
<comment type="caution">
    <text evidence="1">The sequence shown here is derived from an EMBL/GenBank/DDBJ whole genome shotgun (WGS) entry which is preliminary data.</text>
</comment>
<evidence type="ECO:0000313" key="1">
    <source>
        <dbReference type="EMBL" id="KAK9168917.1"/>
    </source>
</evidence>
<dbReference type="EMBL" id="JBBNAF010000001">
    <property type="protein sequence ID" value="KAK9168917.1"/>
    <property type="molecule type" value="Genomic_DNA"/>
</dbReference>